<protein>
    <submittedName>
        <fullName evidence="1">Uncharacterized protein</fullName>
    </submittedName>
</protein>
<comment type="caution">
    <text evidence="1">The sequence shown here is derived from an EMBL/GenBank/DDBJ whole genome shotgun (WGS) entry which is preliminary data.</text>
</comment>
<organism evidence="1">
    <name type="scientific">Prosthecochloris aestuarii</name>
    <dbReference type="NCBI Taxonomy" id="1102"/>
    <lineage>
        <taxon>Bacteria</taxon>
        <taxon>Pseudomonadati</taxon>
        <taxon>Chlorobiota</taxon>
        <taxon>Chlorobiia</taxon>
        <taxon>Chlorobiales</taxon>
        <taxon>Chlorobiaceae</taxon>
        <taxon>Prosthecochloris</taxon>
    </lineage>
</organism>
<dbReference type="AlphaFoldDB" id="A0A831SQR5"/>
<accession>A0A831SQR5</accession>
<proteinExistence type="predicted"/>
<name>A0A831SQR5_PROAE</name>
<reference evidence="1" key="1">
    <citation type="journal article" date="2020" name="mSystems">
        <title>Genome- and Community-Level Interaction Insights into Carbon Utilization and Element Cycling Functions of Hydrothermarchaeota in Hydrothermal Sediment.</title>
        <authorList>
            <person name="Zhou Z."/>
            <person name="Liu Y."/>
            <person name="Xu W."/>
            <person name="Pan J."/>
            <person name="Luo Z.H."/>
            <person name="Li M."/>
        </authorList>
    </citation>
    <scope>NUCLEOTIDE SEQUENCE [LARGE SCALE GENOMIC DNA]</scope>
    <source>
        <strain evidence="1">SpSt-1181</strain>
    </source>
</reference>
<sequence>MPAEKKTLRTDVPVPDKYDLLVQHFDPVRELVDRKNQLQEKIAAIQQEYQERIGPLERELASVMRKLEQKIAMLEPSREQLRQTRDGYTKYGRGQLGEAIRRLLRSNPDKKFRPKEIAEALNTKGTSISLWLNKYGACDDNIQRIPVGSGGRRFVYQINERS</sequence>
<evidence type="ECO:0000313" key="1">
    <source>
        <dbReference type="EMBL" id="HED30405.1"/>
    </source>
</evidence>
<dbReference type="Proteomes" id="UP000886335">
    <property type="component" value="Unassembled WGS sequence"/>
</dbReference>
<dbReference type="EMBL" id="DSBW01000040">
    <property type="protein sequence ID" value="HED30405.1"/>
    <property type="molecule type" value="Genomic_DNA"/>
</dbReference>
<gene>
    <name evidence="1" type="ORF">ENN50_01675</name>
</gene>